<comment type="caution">
    <text evidence="3">The sequence shown here is derived from an EMBL/GenBank/DDBJ whole genome shotgun (WGS) entry which is preliminary data.</text>
</comment>
<dbReference type="InterPro" id="IPR002347">
    <property type="entry name" value="SDR_fam"/>
</dbReference>
<dbReference type="Proteomes" id="UP001381693">
    <property type="component" value="Unassembled WGS sequence"/>
</dbReference>
<dbReference type="InterPro" id="IPR036291">
    <property type="entry name" value="NAD(P)-bd_dom_sf"/>
</dbReference>
<evidence type="ECO:0000256" key="2">
    <source>
        <dbReference type="SAM" id="SignalP"/>
    </source>
</evidence>
<feature type="chain" id="PRO_5042812326" description="Retinol dehydrogenase 11" evidence="2">
    <location>
        <begin position="17"/>
        <end position="333"/>
    </location>
</feature>
<dbReference type="Pfam" id="PF00106">
    <property type="entry name" value="adh_short"/>
    <property type="match status" value="2"/>
</dbReference>
<evidence type="ECO:0000313" key="3">
    <source>
        <dbReference type="EMBL" id="KAK7076717.1"/>
    </source>
</evidence>
<keyword evidence="4" id="KW-1185">Reference proteome</keyword>
<sequence length="333" mass="36793">MPWWILLVLLIGSILAAIGVFGIVHRERAGVAKNLEPLDGKTVLITGASSGIGKEAAKLLAKRGARLILACRNIIKTNVVADDIRLLTGNKEVEVMELDTSSLASVRSFADKFLAQEQRLDVLILNAGMFGTLRRSMTSEGLETTMVTNHFGHFLLTNLLLGLLLQSRPSRIIVTASSLHKLVQELDHEDLNFEKGEFTQFQAYGRSKACNILFTRHLAEITRDTGVTVNAFCPGLVHTEIFDKTEGFLVGKLERLIAPFAGRTSWQGAQPILQLTASNDVENISGEYFENCKVSNNTSNLVNDLVLARKVWEASEKYAELKPEEKFYDTSST</sequence>
<dbReference type="PANTHER" id="PTHR43157:SF31">
    <property type="entry name" value="PHOSPHATIDYLINOSITOL-GLYCAN BIOSYNTHESIS CLASS F PROTEIN"/>
    <property type="match status" value="1"/>
</dbReference>
<dbReference type="Gene3D" id="3.40.50.720">
    <property type="entry name" value="NAD(P)-binding Rossmann-like Domain"/>
    <property type="match status" value="1"/>
</dbReference>
<dbReference type="PANTHER" id="PTHR43157">
    <property type="entry name" value="PHOSPHATIDYLINOSITOL-GLYCAN BIOSYNTHESIS CLASS F PROTEIN-RELATED"/>
    <property type="match status" value="1"/>
</dbReference>
<dbReference type="CDD" id="cd05327">
    <property type="entry name" value="retinol-DH_like_SDR_c_like"/>
    <property type="match status" value="1"/>
</dbReference>
<dbReference type="GO" id="GO:0016491">
    <property type="term" value="F:oxidoreductase activity"/>
    <property type="evidence" value="ECO:0007669"/>
    <property type="project" value="UniProtKB-KW"/>
</dbReference>
<dbReference type="SUPFAM" id="SSF51735">
    <property type="entry name" value="NAD(P)-binding Rossmann-fold domains"/>
    <property type="match status" value="1"/>
</dbReference>
<name>A0AAN9AAS5_HALRR</name>
<dbReference type="EMBL" id="JAXCGZ010009568">
    <property type="protein sequence ID" value="KAK7076717.1"/>
    <property type="molecule type" value="Genomic_DNA"/>
</dbReference>
<feature type="signal peptide" evidence="2">
    <location>
        <begin position="1"/>
        <end position="16"/>
    </location>
</feature>
<accession>A0AAN9AAS5</accession>
<evidence type="ECO:0000256" key="1">
    <source>
        <dbReference type="ARBA" id="ARBA00023002"/>
    </source>
</evidence>
<gene>
    <name evidence="3" type="ORF">SK128_021636</name>
</gene>
<keyword evidence="1" id="KW-0560">Oxidoreductase</keyword>
<dbReference type="AlphaFoldDB" id="A0AAN9AAS5"/>
<reference evidence="3 4" key="1">
    <citation type="submission" date="2023-11" db="EMBL/GenBank/DDBJ databases">
        <title>Halocaridina rubra genome assembly.</title>
        <authorList>
            <person name="Smith C."/>
        </authorList>
    </citation>
    <scope>NUCLEOTIDE SEQUENCE [LARGE SCALE GENOMIC DNA]</scope>
    <source>
        <strain evidence="3">EP-1</strain>
        <tissue evidence="3">Whole</tissue>
    </source>
</reference>
<dbReference type="PRINTS" id="PR00081">
    <property type="entry name" value="GDHRDH"/>
</dbReference>
<protein>
    <recommendedName>
        <fullName evidence="5">Retinol dehydrogenase 11</fullName>
    </recommendedName>
</protein>
<evidence type="ECO:0000313" key="4">
    <source>
        <dbReference type="Proteomes" id="UP001381693"/>
    </source>
</evidence>
<proteinExistence type="predicted"/>
<organism evidence="3 4">
    <name type="scientific">Halocaridina rubra</name>
    <name type="common">Hawaiian red shrimp</name>
    <dbReference type="NCBI Taxonomy" id="373956"/>
    <lineage>
        <taxon>Eukaryota</taxon>
        <taxon>Metazoa</taxon>
        <taxon>Ecdysozoa</taxon>
        <taxon>Arthropoda</taxon>
        <taxon>Crustacea</taxon>
        <taxon>Multicrustacea</taxon>
        <taxon>Malacostraca</taxon>
        <taxon>Eumalacostraca</taxon>
        <taxon>Eucarida</taxon>
        <taxon>Decapoda</taxon>
        <taxon>Pleocyemata</taxon>
        <taxon>Caridea</taxon>
        <taxon>Atyoidea</taxon>
        <taxon>Atyidae</taxon>
        <taxon>Halocaridina</taxon>
    </lineage>
</organism>
<evidence type="ECO:0008006" key="5">
    <source>
        <dbReference type="Google" id="ProtNLM"/>
    </source>
</evidence>
<keyword evidence="2" id="KW-0732">Signal</keyword>